<keyword evidence="8 9" id="KW-0472">Membrane</keyword>
<proteinExistence type="inferred from homology"/>
<evidence type="ECO:0000256" key="6">
    <source>
        <dbReference type="ARBA" id="ARBA00022989"/>
    </source>
</evidence>
<reference evidence="10 11" key="1">
    <citation type="submission" date="2017-06" db="EMBL/GenBank/DDBJ databases">
        <title>Genome sequencing of cyanobaciteial culture collection at National Institute for Environmental Studies (NIES).</title>
        <authorList>
            <person name="Hirose Y."/>
            <person name="Shimura Y."/>
            <person name="Fujisawa T."/>
            <person name="Nakamura Y."/>
            <person name="Kawachi M."/>
        </authorList>
    </citation>
    <scope>NUCLEOTIDE SEQUENCE [LARGE SCALE GENOMIC DNA]</scope>
    <source>
        <strain evidence="10 11">NIES-2135</strain>
    </source>
</reference>
<dbReference type="AlphaFoldDB" id="A0A1Z4JGX3"/>
<gene>
    <name evidence="10" type="ORF">NIES2135_28160</name>
</gene>
<feature type="transmembrane region" description="Helical" evidence="9">
    <location>
        <begin position="51"/>
        <end position="79"/>
    </location>
</feature>
<evidence type="ECO:0000256" key="9">
    <source>
        <dbReference type="SAM" id="Phobius"/>
    </source>
</evidence>
<dbReference type="GO" id="GO:0042651">
    <property type="term" value="C:thylakoid membrane"/>
    <property type="evidence" value="ECO:0007669"/>
    <property type="project" value="InterPro"/>
</dbReference>
<name>A0A1Z4JGX3_LEPBY</name>
<dbReference type="GO" id="GO:0015979">
    <property type="term" value="P:photosynthesis"/>
    <property type="evidence" value="ECO:0007669"/>
    <property type="project" value="UniProtKB-KW"/>
</dbReference>
<keyword evidence="6 9" id="KW-1133">Transmembrane helix</keyword>
<feature type="transmembrane region" description="Helical" evidence="9">
    <location>
        <begin position="12"/>
        <end position="30"/>
    </location>
</feature>
<accession>A0A1Z4JGX3</accession>
<evidence type="ECO:0000256" key="3">
    <source>
        <dbReference type="ARBA" id="ARBA00022531"/>
    </source>
</evidence>
<dbReference type="EMBL" id="AP018203">
    <property type="protein sequence ID" value="BAY55989.1"/>
    <property type="molecule type" value="Genomic_DNA"/>
</dbReference>
<dbReference type="InterPro" id="IPR035982">
    <property type="entry name" value="PSI_centre_PsaK_sf"/>
</dbReference>
<sequence length="84" mass="9117">MFELPPSGELWNWQGTPFIVGACLLVLLIGSRTIKHPHTGAKMPLPFSKSLFNNISVAGFLACMSFGHILGFLLTLGFANTALR</sequence>
<evidence type="ECO:0000256" key="4">
    <source>
        <dbReference type="ARBA" id="ARBA00022692"/>
    </source>
</evidence>
<dbReference type="GO" id="GO:0009522">
    <property type="term" value="C:photosystem I"/>
    <property type="evidence" value="ECO:0007669"/>
    <property type="project" value="UniProtKB-KW"/>
</dbReference>
<dbReference type="Pfam" id="PF01241">
    <property type="entry name" value="PSI_PSAK"/>
    <property type="match status" value="1"/>
</dbReference>
<dbReference type="Proteomes" id="UP000217895">
    <property type="component" value="Chromosome"/>
</dbReference>
<keyword evidence="4 9" id="KW-0812">Transmembrane</keyword>
<dbReference type="InterPro" id="IPR037101">
    <property type="entry name" value="PSI_PsaK_bact"/>
</dbReference>
<comment type="subcellular location">
    <subcellularLocation>
        <location evidence="1">Membrane</location>
        <topology evidence="1">Multi-pass membrane protein</topology>
    </subcellularLocation>
</comment>
<organism evidence="10 11">
    <name type="scientific">Leptolyngbya boryana NIES-2135</name>
    <dbReference type="NCBI Taxonomy" id="1973484"/>
    <lineage>
        <taxon>Bacteria</taxon>
        <taxon>Bacillati</taxon>
        <taxon>Cyanobacteriota</taxon>
        <taxon>Cyanophyceae</taxon>
        <taxon>Leptolyngbyales</taxon>
        <taxon>Leptolyngbyaceae</taxon>
        <taxon>Leptolyngbya group</taxon>
        <taxon>Leptolyngbya</taxon>
    </lineage>
</organism>
<evidence type="ECO:0000256" key="5">
    <source>
        <dbReference type="ARBA" id="ARBA00022836"/>
    </source>
</evidence>
<dbReference type="SUPFAM" id="SSF81563">
    <property type="entry name" value="Photosystem I reaction center subunit X, PsaK"/>
    <property type="match status" value="1"/>
</dbReference>
<dbReference type="NCBIfam" id="NF009693">
    <property type="entry name" value="PRK13216.1"/>
    <property type="match status" value="1"/>
</dbReference>
<keyword evidence="11" id="KW-1185">Reference proteome</keyword>
<keyword evidence="7" id="KW-0793">Thylakoid</keyword>
<keyword evidence="3" id="KW-0602">Photosynthesis</keyword>
<evidence type="ECO:0000256" key="8">
    <source>
        <dbReference type="ARBA" id="ARBA00023136"/>
    </source>
</evidence>
<evidence type="ECO:0000256" key="1">
    <source>
        <dbReference type="ARBA" id="ARBA00004141"/>
    </source>
</evidence>
<evidence type="ECO:0000256" key="7">
    <source>
        <dbReference type="ARBA" id="ARBA00023078"/>
    </source>
</evidence>
<evidence type="ECO:0000313" key="11">
    <source>
        <dbReference type="Proteomes" id="UP000217895"/>
    </source>
</evidence>
<evidence type="ECO:0000256" key="2">
    <source>
        <dbReference type="ARBA" id="ARBA00006458"/>
    </source>
</evidence>
<dbReference type="InterPro" id="IPR000549">
    <property type="entry name" value="PSI_PsaG/PsaK"/>
</dbReference>
<comment type="similarity">
    <text evidence="2">Belongs to the PsaG/PsaK family.</text>
</comment>
<protein>
    <submittedName>
        <fullName evidence="10">Photosystem I reaction center subunit PsaK 2</fullName>
    </submittedName>
</protein>
<dbReference type="Gene3D" id="1.20.860.20">
    <property type="entry name" value="Photosystem I PsaK, reaction centre"/>
    <property type="match status" value="1"/>
</dbReference>
<keyword evidence="5" id="KW-0603">Photosystem I</keyword>
<evidence type="ECO:0000313" key="10">
    <source>
        <dbReference type="EMBL" id="BAY55989.1"/>
    </source>
</evidence>